<evidence type="ECO:0000256" key="2">
    <source>
        <dbReference type="PROSITE-ProRule" id="PRU10137"/>
    </source>
</evidence>
<dbReference type="PANTHER" id="PTHR30461:SF23">
    <property type="entry name" value="DNA RECOMBINASE-RELATED"/>
    <property type="match status" value="1"/>
</dbReference>
<dbReference type="Pfam" id="PF00239">
    <property type="entry name" value="Resolvase"/>
    <property type="match status" value="1"/>
</dbReference>
<dbReference type="InterPro" id="IPR006119">
    <property type="entry name" value="Resolv_N"/>
</dbReference>
<organism evidence="4 5">
    <name type="scientific">Paenibacillus solanacearum</name>
    <dbReference type="NCBI Taxonomy" id="2048548"/>
    <lineage>
        <taxon>Bacteria</taxon>
        <taxon>Bacillati</taxon>
        <taxon>Bacillota</taxon>
        <taxon>Bacilli</taxon>
        <taxon>Bacillales</taxon>
        <taxon>Paenibacillaceae</taxon>
        <taxon>Paenibacillus</taxon>
    </lineage>
</organism>
<dbReference type="InterPro" id="IPR050639">
    <property type="entry name" value="SSR_resolvase"/>
</dbReference>
<reference evidence="4" key="1">
    <citation type="submission" date="2021-06" db="EMBL/GenBank/DDBJ databases">
        <authorList>
            <person name="Criscuolo A."/>
        </authorList>
    </citation>
    <scope>NUCLEOTIDE SEQUENCE</scope>
    <source>
        <strain evidence="4">CIP111600</strain>
    </source>
</reference>
<dbReference type="InterPro" id="IPR006118">
    <property type="entry name" value="Recombinase_CS"/>
</dbReference>
<protein>
    <recommendedName>
        <fullName evidence="3">Resolvase/invertase-type recombinase catalytic domain-containing protein</fullName>
    </recommendedName>
</protein>
<dbReference type="PANTHER" id="PTHR30461">
    <property type="entry name" value="DNA-INVERTASE FROM LAMBDOID PROPHAGE"/>
    <property type="match status" value="1"/>
</dbReference>
<dbReference type="AlphaFoldDB" id="A0A916NL22"/>
<dbReference type="EMBL" id="CAJVAS010000041">
    <property type="protein sequence ID" value="CAG7648142.1"/>
    <property type="molecule type" value="Genomic_DNA"/>
</dbReference>
<dbReference type="Pfam" id="PF07508">
    <property type="entry name" value="Recombinase"/>
    <property type="match status" value="1"/>
</dbReference>
<dbReference type="GO" id="GO:0000150">
    <property type="term" value="F:DNA strand exchange activity"/>
    <property type="evidence" value="ECO:0007669"/>
    <property type="project" value="InterPro"/>
</dbReference>
<dbReference type="RefSeq" id="WP_218095249.1">
    <property type="nucleotide sequence ID" value="NZ_CAJVAS010000041.1"/>
</dbReference>
<evidence type="ECO:0000313" key="4">
    <source>
        <dbReference type="EMBL" id="CAG7648142.1"/>
    </source>
</evidence>
<name>A0A916NL22_9BACL</name>
<dbReference type="PROSITE" id="PS00397">
    <property type="entry name" value="RECOMBINASES_1"/>
    <property type="match status" value="1"/>
</dbReference>
<accession>A0A916NL22</accession>
<evidence type="ECO:0000256" key="1">
    <source>
        <dbReference type="PIRSR" id="PIRSR606118-50"/>
    </source>
</evidence>
<sequence>MNVIGYIRVSTAGQAKDGYSLSYQREEIETYCHQQGWNLLHVFVDEGISGAKVDEDALEVDRQGFQDMLSFISTHSIDHVVVLNTNRLWRSDIVKVLVHREFKKQNVDVKSIEQPTYSIYKKDPSDFLINGLMELLDAYQRLEIAMKLGKGRTRKAREGGYAGGRATFGYKAQKGSKVLEIDTEQAVIVERIFELKEHFSNWTLSEIADQLNLENYKTQQGKAFTKVQVKRILDRRSFYCGMYQYANVEAIGKHQAIIQGGWT</sequence>
<dbReference type="Proteomes" id="UP000693672">
    <property type="component" value="Unassembled WGS sequence"/>
</dbReference>
<dbReference type="PROSITE" id="PS51736">
    <property type="entry name" value="RECOMBINASES_3"/>
    <property type="match status" value="1"/>
</dbReference>
<proteinExistence type="predicted"/>
<dbReference type="GO" id="GO:0003677">
    <property type="term" value="F:DNA binding"/>
    <property type="evidence" value="ECO:0007669"/>
    <property type="project" value="InterPro"/>
</dbReference>
<feature type="active site" description="O-(5'-phospho-DNA)-serine intermediate" evidence="1 2">
    <location>
        <position position="10"/>
    </location>
</feature>
<evidence type="ECO:0000313" key="5">
    <source>
        <dbReference type="Proteomes" id="UP000693672"/>
    </source>
</evidence>
<dbReference type="SMART" id="SM00857">
    <property type="entry name" value="Resolvase"/>
    <property type="match status" value="1"/>
</dbReference>
<keyword evidence="5" id="KW-1185">Reference proteome</keyword>
<dbReference type="CDD" id="cd00338">
    <property type="entry name" value="Ser_Recombinase"/>
    <property type="match status" value="1"/>
</dbReference>
<dbReference type="InterPro" id="IPR011109">
    <property type="entry name" value="DNA_bind_recombinase_dom"/>
</dbReference>
<feature type="domain" description="Resolvase/invertase-type recombinase catalytic" evidence="3">
    <location>
        <begin position="2"/>
        <end position="159"/>
    </location>
</feature>
<evidence type="ECO:0000259" key="3">
    <source>
        <dbReference type="PROSITE" id="PS51736"/>
    </source>
</evidence>
<comment type="caution">
    <text evidence="4">The sequence shown here is derived from an EMBL/GenBank/DDBJ whole genome shotgun (WGS) entry which is preliminary data.</text>
</comment>
<gene>
    <name evidence="4" type="ORF">PAESOLCIP111_05536</name>
</gene>